<accession>A0A1H7AK14</accession>
<reference evidence="1 2" key="1">
    <citation type="submission" date="2016-10" db="EMBL/GenBank/DDBJ databases">
        <authorList>
            <person name="de Groot N.N."/>
        </authorList>
    </citation>
    <scope>NUCLEOTIDE SEQUENCE [LARGE SCALE GENOMIC DNA]</scope>
    <source>
        <strain evidence="1 2">DSM 1041</strain>
    </source>
</reference>
<protein>
    <recommendedName>
        <fullName evidence="3">IS1595 family transposase</fullName>
    </recommendedName>
</protein>
<evidence type="ECO:0008006" key="3">
    <source>
        <dbReference type="Google" id="ProtNLM"/>
    </source>
</evidence>
<dbReference type="Proteomes" id="UP000199005">
    <property type="component" value="Unassembled WGS sequence"/>
</dbReference>
<name>A0A1H7AK14_9GAMM</name>
<dbReference type="AlphaFoldDB" id="A0A1H7AK14"/>
<gene>
    <name evidence="1" type="ORF">SAMN04244579_04939</name>
</gene>
<sequence length="43" mass="4993">AARYLGAFAYRFNRRFDLRTLPARLLVAVARCPPYPLRVIRDG</sequence>
<proteinExistence type="predicted"/>
<evidence type="ECO:0000313" key="1">
    <source>
        <dbReference type="EMBL" id="SEJ62432.1"/>
    </source>
</evidence>
<feature type="non-terminal residue" evidence="1">
    <location>
        <position position="1"/>
    </location>
</feature>
<organism evidence="1 2">
    <name type="scientific">Azotobacter beijerinckii</name>
    <dbReference type="NCBI Taxonomy" id="170623"/>
    <lineage>
        <taxon>Bacteria</taxon>
        <taxon>Pseudomonadati</taxon>
        <taxon>Pseudomonadota</taxon>
        <taxon>Gammaproteobacteria</taxon>
        <taxon>Pseudomonadales</taxon>
        <taxon>Pseudomonadaceae</taxon>
        <taxon>Azotobacter</taxon>
    </lineage>
</organism>
<dbReference type="EMBL" id="FNYO01000228">
    <property type="protein sequence ID" value="SEJ62432.1"/>
    <property type="molecule type" value="Genomic_DNA"/>
</dbReference>
<evidence type="ECO:0000313" key="2">
    <source>
        <dbReference type="Proteomes" id="UP000199005"/>
    </source>
</evidence>